<dbReference type="EC" id="4.6.1.2" evidence="3 16"/>
<dbReference type="InterPro" id="IPR000719">
    <property type="entry name" value="Prot_kinase_dom"/>
</dbReference>
<evidence type="ECO:0000256" key="3">
    <source>
        <dbReference type="ARBA" id="ARBA00012202"/>
    </source>
</evidence>
<dbReference type="PROSITE" id="PS50125">
    <property type="entry name" value="GUANYLATE_CYCLASE_2"/>
    <property type="match status" value="1"/>
</dbReference>
<dbReference type="Pfam" id="PF01094">
    <property type="entry name" value="ANF_receptor"/>
    <property type="match status" value="1"/>
</dbReference>
<dbReference type="SUPFAM" id="SSF53822">
    <property type="entry name" value="Periplasmic binding protein-like I"/>
    <property type="match status" value="1"/>
</dbReference>
<dbReference type="HOGENOM" id="CLU_001072_1_3_1"/>
<evidence type="ECO:0000256" key="9">
    <source>
        <dbReference type="ARBA" id="ARBA00023134"/>
    </source>
</evidence>
<comment type="catalytic activity">
    <reaction evidence="1 16">
        <text>GTP = 3',5'-cyclic GMP + diphosphate</text>
        <dbReference type="Rhea" id="RHEA:13665"/>
        <dbReference type="ChEBI" id="CHEBI:33019"/>
        <dbReference type="ChEBI" id="CHEBI:37565"/>
        <dbReference type="ChEBI" id="CHEBI:57746"/>
        <dbReference type="EC" id="4.6.1.2"/>
    </reaction>
</comment>
<evidence type="ECO:0000256" key="10">
    <source>
        <dbReference type="ARBA" id="ARBA00023136"/>
    </source>
</evidence>
<dbReference type="PANTHER" id="PTHR11920">
    <property type="entry name" value="GUANYLYL CYCLASE"/>
    <property type="match status" value="1"/>
</dbReference>
<protein>
    <recommendedName>
        <fullName evidence="3 16">Guanylate cyclase</fullName>
        <ecNumber evidence="3 16">4.6.1.2</ecNumber>
    </recommendedName>
</protein>
<keyword evidence="5" id="KW-0812">Transmembrane</keyword>
<keyword evidence="20" id="KW-1185">Reference proteome</keyword>
<evidence type="ECO:0000256" key="12">
    <source>
        <dbReference type="ARBA" id="ARBA00023180"/>
    </source>
</evidence>
<dbReference type="Proteomes" id="UP000007875">
    <property type="component" value="Unassembled WGS sequence"/>
</dbReference>
<evidence type="ECO:0000256" key="13">
    <source>
        <dbReference type="ARBA" id="ARBA00023239"/>
    </source>
</evidence>
<dbReference type="InterPro" id="IPR028082">
    <property type="entry name" value="Peripla_BP_I"/>
</dbReference>
<comment type="similarity">
    <text evidence="15">Belongs to the adenylyl cyclase class-4/guanylyl cyclase family.</text>
</comment>
<dbReference type="PANTHER" id="PTHR11920:SF494">
    <property type="entry name" value="ATRIAL NATRIURETIC PEPTIDE RECEPTOR 2"/>
    <property type="match status" value="1"/>
</dbReference>
<reference evidence="19" key="3">
    <citation type="submission" date="2025-09" db="UniProtKB">
        <authorList>
            <consortium name="Ensembl"/>
        </authorList>
    </citation>
    <scope>IDENTIFICATION</scope>
</reference>
<evidence type="ECO:0000256" key="5">
    <source>
        <dbReference type="ARBA" id="ARBA00022692"/>
    </source>
</evidence>
<dbReference type="GO" id="GO:0005524">
    <property type="term" value="F:ATP binding"/>
    <property type="evidence" value="ECO:0007669"/>
    <property type="project" value="InterPro"/>
</dbReference>
<evidence type="ECO:0000256" key="16">
    <source>
        <dbReference type="RuleBase" id="RU003431"/>
    </source>
</evidence>
<dbReference type="Gene3D" id="3.40.50.2300">
    <property type="match status" value="2"/>
</dbReference>
<dbReference type="GO" id="GO:0004672">
    <property type="term" value="F:protein kinase activity"/>
    <property type="evidence" value="ECO:0007669"/>
    <property type="project" value="InterPro"/>
</dbReference>
<dbReference type="PRINTS" id="PR00255">
    <property type="entry name" value="NATPEPTIDER"/>
</dbReference>
<evidence type="ECO:0000256" key="11">
    <source>
        <dbReference type="ARBA" id="ARBA00023170"/>
    </source>
</evidence>
<dbReference type="InParanoid" id="H2Z204"/>
<reference evidence="20" key="1">
    <citation type="submission" date="2003-08" db="EMBL/GenBank/DDBJ databases">
        <authorList>
            <person name="Birren B."/>
            <person name="Nusbaum C."/>
            <person name="Abebe A."/>
            <person name="Abouelleil A."/>
            <person name="Adekoya E."/>
            <person name="Ait-zahra M."/>
            <person name="Allen N."/>
            <person name="Allen T."/>
            <person name="An P."/>
            <person name="Anderson M."/>
            <person name="Anderson S."/>
            <person name="Arachchi H."/>
            <person name="Armbruster J."/>
            <person name="Bachantsang P."/>
            <person name="Baldwin J."/>
            <person name="Barry A."/>
            <person name="Bayul T."/>
            <person name="Blitshsteyn B."/>
            <person name="Bloom T."/>
            <person name="Blye J."/>
            <person name="Boguslavskiy L."/>
            <person name="Borowsky M."/>
            <person name="Boukhgalter B."/>
            <person name="Brunache A."/>
            <person name="Butler J."/>
            <person name="Calixte N."/>
            <person name="Calvo S."/>
            <person name="Camarata J."/>
            <person name="Campo K."/>
            <person name="Chang J."/>
            <person name="Cheshatsang Y."/>
            <person name="Citroen M."/>
            <person name="Collymore A."/>
            <person name="Considine T."/>
            <person name="Cook A."/>
            <person name="Cooke P."/>
            <person name="Corum B."/>
            <person name="Cuomo C."/>
            <person name="David R."/>
            <person name="Dawoe T."/>
            <person name="Degray S."/>
            <person name="Dodge S."/>
            <person name="Dooley K."/>
            <person name="Dorje P."/>
            <person name="Dorjee K."/>
            <person name="Dorris L."/>
            <person name="Duffey N."/>
            <person name="Dupes A."/>
            <person name="Elkins T."/>
            <person name="Engels R."/>
            <person name="Erickson J."/>
            <person name="Farina A."/>
            <person name="Faro S."/>
            <person name="Ferreira P."/>
            <person name="Fischer H."/>
            <person name="Fitzgerald M."/>
            <person name="Foley K."/>
            <person name="Gage D."/>
            <person name="Galagan J."/>
            <person name="Gearin G."/>
            <person name="Gnerre S."/>
            <person name="Gnirke A."/>
            <person name="Goyette A."/>
            <person name="Graham J."/>
            <person name="Grandbois E."/>
            <person name="Gyaltsen K."/>
            <person name="Hafez N."/>
            <person name="Hagopian D."/>
            <person name="Hagos B."/>
            <person name="Hall J."/>
            <person name="Hatcher B."/>
            <person name="Heller A."/>
            <person name="Higgins H."/>
            <person name="Honan T."/>
            <person name="Horn A."/>
            <person name="Houde N."/>
            <person name="Hughes L."/>
            <person name="Hulme W."/>
            <person name="Husby E."/>
            <person name="Iliev I."/>
            <person name="Jaffe D."/>
            <person name="Jones C."/>
            <person name="Kamal M."/>
            <person name="Kamat A."/>
            <person name="Kamvysselis M."/>
            <person name="Karlsson E."/>
            <person name="Kells C."/>
            <person name="Kieu A."/>
            <person name="Kisner P."/>
            <person name="Kodira C."/>
            <person name="Kulbokas E."/>
            <person name="Labutti K."/>
            <person name="Lama D."/>
            <person name="Landers T."/>
            <person name="Leger J."/>
            <person name="Levine S."/>
            <person name="Lewis D."/>
            <person name="Lewis T."/>
            <person name="Lindblad-toh K."/>
            <person name="Liu X."/>
            <person name="Lokyitsang T."/>
            <person name="Lokyitsang Y."/>
            <person name="Lucien O."/>
            <person name="Lui A."/>
            <person name="Ma L.J."/>
            <person name="Mabbitt R."/>
            <person name="Macdonald J."/>
            <person name="Maclean C."/>
            <person name="Major J."/>
            <person name="Manning J."/>
            <person name="Marabella R."/>
            <person name="Maru K."/>
            <person name="Matthews C."/>
            <person name="Mauceli E."/>
            <person name="Mccarthy M."/>
            <person name="Mcdonough S."/>
            <person name="Mcghee T."/>
            <person name="Meldrim J."/>
            <person name="Meneus L."/>
            <person name="Mesirov J."/>
            <person name="Mihalev A."/>
            <person name="Mihova T."/>
            <person name="Mikkelsen T."/>
            <person name="Mlenga V."/>
            <person name="Moru K."/>
            <person name="Mozes J."/>
            <person name="Mulrain L."/>
            <person name="Munson G."/>
            <person name="Naylor J."/>
            <person name="Newes C."/>
            <person name="Nguyen C."/>
            <person name="Nguyen N."/>
            <person name="Nguyen T."/>
            <person name="Nicol R."/>
            <person name="Nielsen C."/>
            <person name="Nizzari M."/>
            <person name="Norbu C."/>
            <person name="Norbu N."/>
            <person name="O'donnell P."/>
            <person name="Okoawo O."/>
            <person name="O'leary S."/>
            <person name="Omotosho B."/>
            <person name="O'neill K."/>
            <person name="Osman S."/>
            <person name="Parker S."/>
            <person name="Perrin D."/>
            <person name="Phunkhang P."/>
            <person name="Piqani B."/>
            <person name="Purcell S."/>
            <person name="Rachupka T."/>
            <person name="Ramasamy U."/>
            <person name="Rameau R."/>
            <person name="Ray V."/>
            <person name="Raymond C."/>
            <person name="Retta R."/>
            <person name="Richardson S."/>
            <person name="Rise C."/>
            <person name="Rodriguez J."/>
            <person name="Rogers J."/>
            <person name="Rogov P."/>
            <person name="Rutman M."/>
            <person name="Schupbach R."/>
            <person name="Seaman C."/>
            <person name="Settipalli S."/>
            <person name="Sharpe T."/>
            <person name="Sheridan J."/>
            <person name="Sherpa N."/>
            <person name="Shi J."/>
            <person name="Smirnov S."/>
            <person name="Smith C."/>
            <person name="Sougnez C."/>
            <person name="Spencer B."/>
            <person name="Stalker J."/>
            <person name="Stange-thomann N."/>
            <person name="Stavropoulos S."/>
            <person name="Stetson K."/>
            <person name="Stone C."/>
            <person name="Stone S."/>
            <person name="Stubbs M."/>
            <person name="Talamas J."/>
            <person name="Tchuinga P."/>
            <person name="Tenzing P."/>
            <person name="Tesfaye S."/>
            <person name="Theodore J."/>
            <person name="Thoulutsang Y."/>
            <person name="Topham K."/>
            <person name="Towey S."/>
            <person name="Tsamla T."/>
            <person name="Tsomo N."/>
            <person name="Vallee D."/>
            <person name="Vassiliev H."/>
            <person name="Venkataraman V."/>
            <person name="Vinson J."/>
            <person name="Vo A."/>
            <person name="Wade C."/>
            <person name="Wang S."/>
            <person name="Wangchuk T."/>
            <person name="Wangdi T."/>
            <person name="Whittaker C."/>
            <person name="Wilkinson J."/>
            <person name="Wu Y."/>
            <person name="Wyman D."/>
            <person name="Yadav S."/>
            <person name="Yang S."/>
            <person name="Yang X."/>
            <person name="Yeager S."/>
            <person name="Yee E."/>
            <person name="Young G."/>
            <person name="Zainoun J."/>
            <person name="Zembeck L."/>
            <person name="Zimmer A."/>
            <person name="Zody M."/>
            <person name="Lander E."/>
        </authorList>
    </citation>
    <scope>NUCLEOTIDE SEQUENCE [LARGE SCALE GENOMIC DNA]</scope>
</reference>
<keyword evidence="13 15" id="KW-0456">Lyase</keyword>
<dbReference type="InterPro" id="IPR029787">
    <property type="entry name" value="Nucleotide_cyclase"/>
</dbReference>
<dbReference type="Pfam" id="PF07714">
    <property type="entry name" value="PK_Tyr_Ser-Thr"/>
    <property type="match status" value="1"/>
</dbReference>
<dbReference type="Ensembl" id="ENSCSAVT00000011751.1">
    <property type="protein sequence ID" value="ENSCSAVP00000011616.1"/>
    <property type="gene ID" value="ENSCSAVG00000006815.1"/>
</dbReference>
<dbReference type="PROSITE" id="PS50011">
    <property type="entry name" value="PROTEIN_KINASE_DOM"/>
    <property type="match status" value="1"/>
</dbReference>
<name>H2Z204_CIOSA</name>
<feature type="domain" description="Guanylate cyclase" evidence="18">
    <location>
        <begin position="815"/>
        <end position="945"/>
    </location>
</feature>
<dbReference type="InterPro" id="IPR001054">
    <property type="entry name" value="A/G_cyclase"/>
</dbReference>
<dbReference type="GO" id="GO:0017046">
    <property type="term" value="F:peptide hormone binding"/>
    <property type="evidence" value="ECO:0007669"/>
    <property type="project" value="TreeGrafter"/>
</dbReference>
<evidence type="ECO:0000256" key="7">
    <source>
        <dbReference type="ARBA" id="ARBA00022741"/>
    </source>
</evidence>
<dbReference type="InterPro" id="IPR011009">
    <property type="entry name" value="Kinase-like_dom_sf"/>
</dbReference>
<dbReference type="SMART" id="SM00044">
    <property type="entry name" value="CYCc"/>
    <property type="match status" value="1"/>
</dbReference>
<dbReference type="GO" id="GO:0016941">
    <property type="term" value="F:natriuretic peptide receptor activity"/>
    <property type="evidence" value="ECO:0007669"/>
    <property type="project" value="TreeGrafter"/>
</dbReference>
<dbReference type="STRING" id="51511.ENSCSAVP00000011616"/>
<dbReference type="InterPro" id="IPR001828">
    <property type="entry name" value="ANF_lig-bd_rcpt"/>
</dbReference>
<evidence type="ECO:0000313" key="20">
    <source>
        <dbReference type="Proteomes" id="UP000007875"/>
    </source>
</evidence>
<dbReference type="GO" id="GO:0004016">
    <property type="term" value="F:adenylate cyclase activity"/>
    <property type="evidence" value="ECO:0007669"/>
    <property type="project" value="TreeGrafter"/>
</dbReference>
<keyword evidence="9" id="KW-0342">GTP-binding</keyword>
<dbReference type="InterPro" id="IPR050401">
    <property type="entry name" value="Cyclic_nucleotide_synthase"/>
</dbReference>
<dbReference type="AlphaFoldDB" id="H2Z204"/>
<sequence>YPWSYIFVKPALNVALKSLRSMPLLEGYDIQLQYRDSGNALGRTSSRLSQIATVDAMIKDGMAAMIGPVDAYAASRVMSFTAHWNVLTLTPGAISYLTDENESTANVMVRTGPAAVKVGECVAAVLKFYNWTSSINEIFDDELAKSSRNHYFIAEGIYAAVTKQFDQQSLYQVRVTDFVEFENSTNILLISADDNIVRDLLKAARSHELPLSDFAYIIIDLEDKLGPTPWVYRDEYGVEIHDDDLRRTMESALIISSPQEDSIQYSQFNKKLRTTALTLIPIWLANFSLCRYPAYFHDTLLMLADVFNSSLNEGSKNMNQNQAHPLFDNILFSGVTGKIAIDRNGDRLPDFIVLDLDPVEGLFKPVGRYSGASNTYKEVGVTHWPNGAPTPLDKPACGFRGEYCEDIPLTLIIISLICFSAVTVIICFFSNSLFQKLIIFSRKYQLKQELESQLWRVTWKEISLMIEHENGLGSQSGFPATIPNPSFSKVGVVVNCHHQGKLVTAKILNRRKVELTKKFLMELKHMRDVTQDHLTRFEGACLEPTICVLTEYCPKGSLKDILQNEEIHLDWMFKFSLMNDIVKGMSFLHSSPIHSHGNLKSSNCVVDSRFVLKITDYGLSTLRTMSKYEDSDNFYEKKLWTAPELLRSPIPPPEGSQRGDVYSFAIIVHEIALRKGTFYVGGIHFGGRGIITKVRNGYYPYFRPLLDHSVLSEDLCLLLQRCWSEDPSERPDFNQLKDIIKKFNKENGGNLVENLLHRMEQYANNLEGLVEERTAAYLEEKRKADELLYQMLPVSVVDKLKRGVPVAAEAFESVTIFFSDIVGFTSMSATSSPMQVIDMLNDLYTLFDAIIENFDVYKVETIGDAYMLVSGLPVRNGIRHAAEIARTSLALLKAVKNFKMRHRPGEQLKLRIGIHSGSCCAGVVGLKMPRYCLFGDTVNTASRMESNALPLTIHTSPSTKELLDKFGSFLTQPRGEVEMKGKGKMNTYFLIGENPLIDGDSLI</sequence>
<keyword evidence="14 16" id="KW-0141">cGMP biosynthesis</keyword>
<dbReference type="GeneTree" id="ENSGT00940000156223"/>
<dbReference type="SUPFAM" id="SSF56112">
    <property type="entry name" value="Protein kinase-like (PK-like)"/>
    <property type="match status" value="1"/>
</dbReference>
<evidence type="ECO:0000256" key="15">
    <source>
        <dbReference type="RuleBase" id="RU000405"/>
    </source>
</evidence>
<feature type="domain" description="Protein kinase" evidence="17">
    <location>
        <begin position="476"/>
        <end position="744"/>
    </location>
</feature>
<evidence type="ECO:0000256" key="6">
    <source>
        <dbReference type="ARBA" id="ARBA00022729"/>
    </source>
</evidence>
<evidence type="ECO:0000256" key="4">
    <source>
        <dbReference type="ARBA" id="ARBA00022475"/>
    </source>
</evidence>
<proteinExistence type="inferred from homology"/>
<dbReference type="Pfam" id="PF00211">
    <property type="entry name" value="Guanylate_cyc"/>
    <property type="match status" value="1"/>
</dbReference>
<keyword evidence="6" id="KW-0732">Signal</keyword>
<dbReference type="GO" id="GO:0035556">
    <property type="term" value="P:intracellular signal transduction"/>
    <property type="evidence" value="ECO:0007669"/>
    <property type="project" value="InterPro"/>
</dbReference>
<dbReference type="GO" id="GO:0004383">
    <property type="term" value="F:guanylate cyclase activity"/>
    <property type="evidence" value="ECO:0007669"/>
    <property type="project" value="UniProtKB-EC"/>
</dbReference>
<keyword evidence="10" id="KW-0472">Membrane</keyword>
<dbReference type="GO" id="GO:0005525">
    <property type="term" value="F:GTP binding"/>
    <property type="evidence" value="ECO:0007669"/>
    <property type="project" value="UniProtKB-KW"/>
</dbReference>
<dbReference type="CDD" id="cd14042">
    <property type="entry name" value="PK_GC-A_B"/>
    <property type="match status" value="1"/>
</dbReference>
<evidence type="ECO:0000313" key="19">
    <source>
        <dbReference type="Ensembl" id="ENSCSAVP00000011616.1"/>
    </source>
</evidence>
<dbReference type="eggNOG" id="KOG1023">
    <property type="taxonomic scope" value="Eukaryota"/>
</dbReference>
<dbReference type="InterPro" id="IPR001245">
    <property type="entry name" value="Ser-Thr/Tyr_kinase_cat_dom"/>
</dbReference>
<evidence type="ECO:0000259" key="17">
    <source>
        <dbReference type="PROSITE" id="PS50011"/>
    </source>
</evidence>
<dbReference type="InterPro" id="IPR018297">
    <property type="entry name" value="A/G_cyclase_CS"/>
</dbReference>
<evidence type="ECO:0000256" key="8">
    <source>
        <dbReference type="ARBA" id="ARBA00022989"/>
    </source>
</evidence>
<keyword evidence="11" id="KW-0675">Receptor</keyword>
<dbReference type="SUPFAM" id="SSF55073">
    <property type="entry name" value="Nucleotide cyclase"/>
    <property type="match status" value="1"/>
</dbReference>
<dbReference type="Gene3D" id="3.30.70.1230">
    <property type="entry name" value="Nucleotide cyclase"/>
    <property type="match status" value="1"/>
</dbReference>
<dbReference type="GO" id="GO:0005886">
    <property type="term" value="C:plasma membrane"/>
    <property type="evidence" value="ECO:0007669"/>
    <property type="project" value="UniProtKB-SubCell"/>
</dbReference>
<keyword evidence="12" id="KW-0325">Glycoprotein</keyword>
<dbReference type="FunCoup" id="H2Z204">
    <property type="interactions" value="3"/>
</dbReference>
<dbReference type="FunFam" id="3.30.70.1230:FF:000004">
    <property type="entry name" value="Guanylate cyclase"/>
    <property type="match status" value="1"/>
</dbReference>
<keyword evidence="4" id="KW-1003">Cell membrane</keyword>
<dbReference type="InterPro" id="IPR001170">
    <property type="entry name" value="ANPR/GUC"/>
</dbReference>
<comment type="subcellular location">
    <subcellularLocation>
        <location evidence="2">Cell membrane</location>
        <topology evidence="2">Single-pass type I membrane protein</topology>
    </subcellularLocation>
</comment>
<organism evidence="19 20">
    <name type="scientific">Ciona savignyi</name>
    <name type="common">Pacific transparent sea squirt</name>
    <dbReference type="NCBI Taxonomy" id="51511"/>
    <lineage>
        <taxon>Eukaryota</taxon>
        <taxon>Metazoa</taxon>
        <taxon>Chordata</taxon>
        <taxon>Tunicata</taxon>
        <taxon>Ascidiacea</taxon>
        <taxon>Phlebobranchia</taxon>
        <taxon>Cionidae</taxon>
        <taxon>Ciona</taxon>
    </lineage>
</organism>
<dbReference type="CDD" id="cd07302">
    <property type="entry name" value="CHD"/>
    <property type="match status" value="1"/>
</dbReference>
<dbReference type="GO" id="GO:0007168">
    <property type="term" value="P:receptor guanylyl cyclase signaling pathway"/>
    <property type="evidence" value="ECO:0007669"/>
    <property type="project" value="TreeGrafter"/>
</dbReference>
<dbReference type="FunFam" id="1.10.510.10:FF:000420">
    <property type="entry name" value="Guanylate cyclase"/>
    <property type="match status" value="1"/>
</dbReference>
<dbReference type="OMA" id="PISRTHI"/>
<dbReference type="Gene3D" id="1.10.510.10">
    <property type="entry name" value="Transferase(Phosphotransferase) domain 1"/>
    <property type="match status" value="1"/>
</dbReference>
<evidence type="ECO:0000256" key="2">
    <source>
        <dbReference type="ARBA" id="ARBA00004251"/>
    </source>
</evidence>
<evidence type="ECO:0000256" key="1">
    <source>
        <dbReference type="ARBA" id="ARBA00001436"/>
    </source>
</evidence>
<dbReference type="PROSITE" id="PS00452">
    <property type="entry name" value="GUANYLATE_CYCLASE_1"/>
    <property type="match status" value="1"/>
</dbReference>
<reference evidence="19" key="2">
    <citation type="submission" date="2025-08" db="UniProtKB">
        <authorList>
            <consortium name="Ensembl"/>
        </authorList>
    </citation>
    <scope>IDENTIFICATION</scope>
</reference>
<accession>H2Z204</accession>
<keyword evidence="8" id="KW-1133">Transmembrane helix</keyword>
<evidence type="ECO:0000256" key="14">
    <source>
        <dbReference type="ARBA" id="ARBA00023293"/>
    </source>
</evidence>
<evidence type="ECO:0000259" key="18">
    <source>
        <dbReference type="PROSITE" id="PS50125"/>
    </source>
</evidence>
<keyword evidence="7" id="KW-0547">Nucleotide-binding</keyword>